<dbReference type="EMBL" id="LN609302">
    <property type="protein sequence ID" value="CEF54895.1"/>
    <property type="molecule type" value="Genomic_DNA"/>
</dbReference>
<organism evidence="2 3">
    <name type="scientific">Acetobacter ghanensis</name>
    <dbReference type="NCBI Taxonomy" id="431306"/>
    <lineage>
        <taxon>Bacteria</taxon>
        <taxon>Pseudomonadati</taxon>
        <taxon>Pseudomonadota</taxon>
        <taxon>Alphaproteobacteria</taxon>
        <taxon>Acetobacterales</taxon>
        <taxon>Acetobacteraceae</taxon>
        <taxon>Acetobacter</taxon>
    </lineage>
</organism>
<proteinExistence type="predicted"/>
<accession>A0A0U5F5S7</accession>
<evidence type="ECO:0000313" key="3">
    <source>
        <dbReference type="Proteomes" id="UP000068250"/>
    </source>
</evidence>
<sequence length="62" mass="6926">MIRSLIEAIILTPSDKGLQIDRTTFPSARFPPTRDSDHKNPPSKGGFIVSFHLEFMVAGDRI</sequence>
<reference evidence="3" key="1">
    <citation type="submission" date="2014-09" db="EMBL/GenBank/DDBJ databases">
        <authorList>
            <person name="Illeghems K.G."/>
        </authorList>
    </citation>
    <scope>NUCLEOTIDE SEQUENCE [LARGE SCALE GENOMIC DNA]</scope>
    <source>
        <strain evidence="3">LMG 23848T</strain>
    </source>
</reference>
<dbReference type="Proteomes" id="UP000068250">
    <property type="component" value="Chromosome I"/>
</dbReference>
<evidence type="ECO:0000313" key="2">
    <source>
        <dbReference type="EMBL" id="CEF54895.1"/>
    </source>
</evidence>
<gene>
    <name evidence="2" type="ORF">AGA_1036</name>
</gene>
<protein>
    <submittedName>
        <fullName evidence="2">Uncharacterized protein</fullName>
    </submittedName>
</protein>
<feature type="region of interest" description="Disordered" evidence="1">
    <location>
        <begin position="22"/>
        <end position="43"/>
    </location>
</feature>
<evidence type="ECO:0000256" key="1">
    <source>
        <dbReference type="SAM" id="MobiDB-lite"/>
    </source>
</evidence>
<name>A0A0U5F5S7_9PROT</name>
<dbReference type="AlphaFoldDB" id="A0A0U5F5S7"/>